<evidence type="ECO:0000313" key="2">
    <source>
        <dbReference type="Proteomes" id="UP000215355"/>
    </source>
</evidence>
<dbReference type="AlphaFoldDB" id="A0AAJ4X7Y5"/>
<reference evidence="1 2" key="1">
    <citation type="submission" date="2017-06" db="EMBL/GenBank/DDBJ databases">
        <authorList>
            <consortium name="Pathogen Informatics"/>
        </authorList>
    </citation>
    <scope>NUCLEOTIDE SEQUENCE [LARGE SCALE GENOMIC DNA]</scope>
    <source>
        <strain evidence="1 2">NCTC12149</strain>
    </source>
</reference>
<dbReference type="Proteomes" id="UP000215355">
    <property type="component" value="Chromosome 1"/>
</dbReference>
<name>A0AAJ4X7Y5_9SPHI</name>
<proteinExistence type="predicted"/>
<evidence type="ECO:0000313" key="1">
    <source>
        <dbReference type="EMBL" id="SNV35414.1"/>
    </source>
</evidence>
<accession>A0AAJ4X7Y5</accession>
<gene>
    <name evidence="1" type="ORF">SAMEA4412673_00054</name>
</gene>
<organism evidence="1 2">
    <name type="scientific">Sphingobacterium mizutaii</name>
    <dbReference type="NCBI Taxonomy" id="1010"/>
    <lineage>
        <taxon>Bacteria</taxon>
        <taxon>Pseudomonadati</taxon>
        <taxon>Bacteroidota</taxon>
        <taxon>Sphingobacteriia</taxon>
        <taxon>Sphingobacteriales</taxon>
        <taxon>Sphingobacteriaceae</taxon>
        <taxon>Sphingobacterium</taxon>
    </lineage>
</organism>
<dbReference type="EMBL" id="LT906468">
    <property type="protein sequence ID" value="SNV35414.1"/>
    <property type="molecule type" value="Genomic_DNA"/>
</dbReference>
<sequence length="50" mass="5874">MAMWIYFDLSNKITKRIGPNEWAYLYYLTSNSIILLNILPLKSKPSIIIL</sequence>
<protein>
    <submittedName>
        <fullName evidence="1">Uncharacterized protein</fullName>
    </submittedName>
</protein>
<dbReference type="KEGG" id="smiz:4412673_00054"/>